<gene>
    <name evidence="2" type="ORF">CYLTODRAFT_342787</name>
</gene>
<dbReference type="PANTHER" id="PTHR12550">
    <property type="entry name" value="HEPATOMA-DERIVED GROWTH FACTOR-RELATED"/>
    <property type="match status" value="1"/>
</dbReference>
<dbReference type="PROSITE" id="PS50812">
    <property type="entry name" value="PWWP"/>
    <property type="match status" value="1"/>
</dbReference>
<dbReference type="STRING" id="1314674.A0A0D7BRZ3"/>
<keyword evidence="3" id="KW-1185">Reference proteome</keyword>
<name>A0A0D7BRZ3_9AGAR</name>
<feature type="domain" description="PWWP" evidence="1">
    <location>
        <begin position="23"/>
        <end position="81"/>
    </location>
</feature>
<dbReference type="AlphaFoldDB" id="A0A0D7BRZ3"/>
<evidence type="ECO:0000259" key="1">
    <source>
        <dbReference type="PROSITE" id="PS50812"/>
    </source>
</evidence>
<reference evidence="2 3" key="1">
    <citation type="journal article" date="2015" name="Fungal Genet. Biol.">
        <title>Evolution of novel wood decay mechanisms in Agaricales revealed by the genome sequences of Fistulina hepatica and Cylindrobasidium torrendii.</title>
        <authorList>
            <person name="Floudas D."/>
            <person name="Held B.W."/>
            <person name="Riley R."/>
            <person name="Nagy L.G."/>
            <person name="Koehler G."/>
            <person name="Ransdell A.S."/>
            <person name="Younus H."/>
            <person name="Chow J."/>
            <person name="Chiniquy J."/>
            <person name="Lipzen A."/>
            <person name="Tritt A."/>
            <person name="Sun H."/>
            <person name="Haridas S."/>
            <person name="LaButti K."/>
            <person name="Ohm R.A."/>
            <person name="Kues U."/>
            <person name="Blanchette R.A."/>
            <person name="Grigoriev I.V."/>
            <person name="Minto R.E."/>
            <person name="Hibbett D.S."/>
        </authorList>
    </citation>
    <scope>NUCLEOTIDE SEQUENCE [LARGE SCALE GENOMIC DNA]</scope>
    <source>
        <strain evidence="2 3">FP15055 ss-10</strain>
    </source>
</reference>
<accession>A0A0D7BRZ3</accession>
<dbReference type="PANTHER" id="PTHR12550:SF70">
    <property type="entry name" value="JIL-1 ANCHORING AND STABILIZING PROTEIN, ISOFORM A"/>
    <property type="match status" value="1"/>
</dbReference>
<dbReference type="Pfam" id="PF00855">
    <property type="entry name" value="PWWP"/>
    <property type="match status" value="1"/>
</dbReference>
<proteinExistence type="predicted"/>
<dbReference type="Gene3D" id="2.30.30.140">
    <property type="match status" value="1"/>
</dbReference>
<dbReference type="SMART" id="SM00293">
    <property type="entry name" value="PWWP"/>
    <property type="match status" value="1"/>
</dbReference>
<organism evidence="2 3">
    <name type="scientific">Cylindrobasidium torrendii FP15055 ss-10</name>
    <dbReference type="NCBI Taxonomy" id="1314674"/>
    <lineage>
        <taxon>Eukaryota</taxon>
        <taxon>Fungi</taxon>
        <taxon>Dikarya</taxon>
        <taxon>Basidiomycota</taxon>
        <taxon>Agaricomycotina</taxon>
        <taxon>Agaricomycetes</taxon>
        <taxon>Agaricomycetidae</taxon>
        <taxon>Agaricales</taxon>
        <taxon>Marasmiineae</taxon>
        <taxon>Physalacriaceae</taxon>
        <taxon>Cylindrobasidium</taxon>
    </lineage>
</organism>
<evidence type="ECO:0000313" key="3">
    <source>
        <dbReference type="Proteomes" id="UP000054007"/>
    </source>
</evidence>
<sequence length="119" mass="12990">MPPKAAKSKTAAKQTKSTGSYALKDVVLGKVRGYPPWPGWIVDPDDAPRKVKDERPGKGGSSTAANFSLVQFFPTGDYAWLTPKDISRLQKHEVESYINDPVKKSGDLLSGYRIALNPS</sequence>
<dbReference type="OrthoDB" id="62853at2759"/>
<protein>
    <submittedName>
        <fullName evidence="2">Tudor/PWWP/MBT</fullName>
    </submittedName>
</protein>
<dbReference type="EMBL" id="KN880438">
    <property type="protein sequence ID" value="KIY73025.1"/>
    <property type="molecule type" value="Genomic_DNA"/>
</dbReference>
<feature type="non-terminal residue" evidence="2">
    <location>
        <position position="119"/>
    </location>
</feature>
<evidence type="ECO:0000313" key="2">
    <source>
        <dbReference type="EMBL" id="KIY73025.1"/>
    </source>
</evidence>
<dbReference type="InterPro" id="IPR000313">
    <property type="entry name" value="PWWP_dom"/>
</dbReference>
<dbReference type="Proteomes" id="UP000054007">
    <property type="component" value="Unassembled WGS sequence"/>
</dbReference>
<dbReference type="SUPFAM" id="SSF63748">
    <property type="entry name" value="Tudor/PWWP/MBT"/>
    <property type="match status" value="1"/>
</dbReference>